<dbReference type="InterPro" id="IPR012337">
    <property type="entry name" value="RNaseH-like_sf"/>
</dbReference>
<accession>A0ABN9QNP2</accession>
<keyword evidence="4" id="KW-0378">Hydrolase</keyword>
<feature type="non-terminal residue" evidence="11">
    <location>
        <position position="178"/>
    </location>
</feature>
<evidence type="ECO:0000256" key="7">
    <source>
        <dbReference type="ARBA" id="ARBA00022918"/>
    </source>
</evidence>
<keyword evidence="6" id="KW-0229">DNA integration</keyword>
<organism evidence="11 12">
    <name type="scientific">Prorocentrum cordatum</name>
    <dbReference type="NCBI Taxonomy" id="2364126"/>
    <lineage>
        <taxon>Eukaryota</taxon>
        <taxon>Sar</taxon>
        <taxon>Alveolata</taxon>
        <taxon>Dinophyceae</taxon>
        <taxon>Prorocentrales</taxon>
        <taxon>Prorocentraceae</taxon>
        <taxon>Prorocentrum</taxon>
    </lineage>
</organism>
<keyword evidence="2" id="KW-0479">Metal-binding</keyword>
<evidence type="ECO:0000256" key="9">
    <source>
        <dbReference type="ARBA" id="ARBA00023172"/>
    </source>
</evidence>
<evidence type="ECO:0000256" key="2">
    <source>
        <dbReference type="ARBA" id="ARBA00022723"/>
    </source>
</evidence>
<protein>
    <recommendedName>
        <fullName evidence="10">Integrase catalytic domain-containing protein</fullName>
    </recommendedName>
</protein>
<keyword evidence="5" id="KW-0460">Magnesium</keyword>
<evidence type="ECO:0000259" key="10">
    <source>
        <dbReference type="PROSITE" id="PS50994"/>
    </source>
</evidence>
<evidence type="ECO:0000256" key="5">
    <source>
        <dbReference type="ARBA" id="ARBA00022842"/>
    </source>
</evidence>
<comment type="caution">
    <text evidence="11">The sequence shown here is derived from an EMBL/GenBank/DDBJ whole genome shotgun (WGS) entry which is preliminary data.</text>
</comment>
<evidence type="ECO:0000256" key="4">
    <source>
        <dbReference type="ARBA" id="ARBA00022801"/>
    </source>
</evidence>
<name>A0ABN9QNP2_9DINO</name>
<sequence length="178" mass="19583">VYVKLLRTKEASETLVKLQQDVAHVNATLNAKVVLRVYSDRGGELMNVQLEKGDADNRIHFTTTESRDPAANGLADRLVGLIKQTARALLVASSLPTHFWPFAVKYAALGTMVYARLKAAYVLCDNGYVDTNSVVSERLGDIVKNGKESDTARQEDLVLNQEVPAPEAQLVFDVEELP</sequence>
<keyword evidence="8" id="KW-0808">Transferase</keyword>
<evidence type="ECO:0000256" key="8">
    <source>
        <dbReference type="ARBA" id="ARBA00022932"/>
    </source>
</evidence>
<keyword evidence="3" id="KW-0255">Endonuclease</keyword>
<evidence type="ECO:0000256" key="3">
    <source>
        <dbReference type="ARBA" id="ARBA00022759"/>
    </source>
</evidence>
<dbReference type="SUPFAM" id="SSF53098">
    <property type="entry name" value="Ribonuclease H-like"/>
    <property type="match status" value="1"/>
</dbReference>
<dbReference type="EMBL" id="CAUYUJ010004003">
    <property type="protein sequence ID" value="CAK0807768.1"/>
    <property type="molecule type" value="Genomic_DNA"/>
</dbReference>
<keyword evidence="9" id="KW-0233">DNA recombination</keyword>
<evidence type="ECO:0000256" key="1">
    <source>
        <dbReference type="ARBA" id="ARBA00022722"/>
    </source>
</evidence>
<keyword evidence="1" id="KW-0540">Nuclease</keyword>
<keyword evidence="8" id="KW-0548">Nucleotidyltransferase</keyword>
<evidence type="ECO:0000313" key="11">
    <source>
        <dbReference type="EMBL" id="CAK0807768.1"/>
    </source>
</evidence>
<dbReference type="PROSITE" id="PS50994">
    <property type="entry name" value="INTEGRASE"/>
    <property type="match status" value="1"/>
</dbReference>
<dbReference type="InterPro" id="IPR036397">
    <property type="entry name" value="RNaseH_sf"/>
</dbReference>
<dbReference type="PANTHER" id="PTHR42648:SF11">
    <property type="entry name" value="TRANSPOSON TY4-P GAG-POL POLYPROTEIN"/>
    <property type="match status" value="1"/>
</dbReference>
<keyword evidence="7" id="KW-0695">RNA-directed DNA polymerase</keyword>
<reference evidence="11" key="1">
    <citation type="submission" date="2023-10" db="EMBL/GenBank/DDBJ databases">
        <authorList>
            <person name="Chen Y."/>
            <person name="Shah S."/>
            <person name="Dougan E. K."/>
            <person name="Thang M."/>
            <person name="Chan C."/>
        </authorList>
    </citation>
    <scope>NUCLEOTIDE SEQUENCE [LARGE SCALE GENOMIC DNA]</scope>
</reference>
<evidence type="ECO:0000256" key="6">
    <source>
        <dbReference type="ARBA" id="ARBA00022908"/>
    </source>
</evidence>
<feature type="non-terminal residue" evidence="11">
    <location>
        <position position="1"/>
    </location>
</feature>
<evidence type="ECO:0000313" key="12">
    <source>
        <dbReference type="Proteomes" id="UP001189429"/>
    </source>
</evidence>
<dbReference type="InterPro" id="IPR039537">
    <property type="entry name" value="Retrotran_Ty1/copia-like"/>
</dbReference>
<gene>
    <name evidence="11" type="ORF">PCOR1329_LOCUS13548</name>
</gene>
<proteinExistence type="predicted"/>
<dbReference type="InterPro" id="IPR001584">
    <property type="entry name" value="Integrase_cat-core"/>
</dbReference>
<keyword evidence="8" id="KW-0239">DNA-directed DNA polymerase</keyword>
<keyword evidence="12" id="KW-1185">Reference proteome</keyword>
<dbReference type="Proteomes" id="UP001189429">
    <property type="component" value="Unassembled WGS sequence"/>
</dbReference>
<feature type="domain" description="Integrase catalytic" evidence="10">
    <location>
        <begin position="1"/>
        <end position="138"/>
    </location>
</feature>
<dbReference type="PANTHER" id="PTHR42648">
    <property type="entry name" value="TRANSPOSASE, PUTATIVE-RELATED"/>
    <property type="match status" value="1"/>
</dbReference>
<dbReference type="Gene3D" id="3.30.420.10">
    <property type="entry name" value="Ribonuclease H-like superfamily/Ribonuclease H"/>
    <property type="match status" value="1"/>
</dbReference>